<keyword evidence="7" id="KW-1185">Reference proteome</keyword>
<dbReference type="GO" id="GO:0003743">
    <property type="term" value="F:translation initiation factor activity"/>
    <property type="evidence" value="ECO:0007669"/>
    <property type="project" value="UniProtKB-KW"/>
</dbReference>
<reference evidence="6 7" key="1">
    <citation type="submission" date="2015-07" db="EMBL/GenBank/DDBJ databases">
        <title>The genome of Pseudoloma neurophilia, a relevant intracellular parasite of the zebrafish.</title>
        <authorList>
            <person name="Ndikumana S."/>
            <person name="Pelin A."/>
            <person name="Sanders J."/>
            <person name="Corradi N."/>
        </authorList>
    </citation>
    <scope>NUCLEOTIDE SEQUENCE [LARGE SCALE GENOMIC DNA]</scope>
    <source>
        <strain evidence="6 7">MK1</strain>
    </source>
</reference>
<dbReference type="InterPro" id="IPR015872">
    <property type="entry name" value="TFIIA_gsu_N"/>
</dbReference>
<protein>
    <recommendedName>
        <fullName evidence="1">Transcription initiation factor IIA subunit 2</fullName>
    </recommendedName>
    <alternativeName>
        <fullName evidence="4">General transcription factor IIA subunit 2</fullName>
    </alternativeName>
    <alternativeName>
        <fullName evidence="3">Transcription initiation factor IIA small chain</fullName>
    </alternativeName>
</protein>
<dbReference type="AlphaFoldDB" id="A0A0R0LRM1"/>
<accession>A0A0R0LRM1</accession>
<feature type="domain" description="Transcription initiation factor IIA gamma subunit N-terminal" evidence="5">
    <location>
        <begin position="1"/>
        <end position="44"/>
    </location>
</feature>
<dbReference type="Gene3D" id="1.10.287.190">
    <property type="entry name" value="Transcription factor IIA gamma subunit, alpha-helical domain"/>
    <property type="match status" value="1"/>
</dbReference>
<comment type="caution">
    <text evidence="6">The sequence shown here is derived from an EMBL/GenBank/DDBJ whole genome shotgun (WGS) entry which is preliminary data.</text>
</comment>
<name>A0A0R0LRM1_9MICR</name>
<organism evidence="6 7">
    <name type="scientific">Pseudoloma neurophilia</name>
    <dbReference type="NCBI Taxonomy" id="146866"/>
    <lineage>
        <taxon>Eukaryota</taxon>
        <taxon>Fungi</taxon>
        <taxon>Fungi incertae sedis</taxon>
        <taxon>Microsporidia</taxon>
        <taxon>Pseudoloma</taxon>
    </lineage>
</organism>
<dbReference type="InterPro" id="IPR003194">
    <property type="entry name" value="TFIIA_gsu"/>
</dbReference>
<gene>
    <name evidence="6" type="ORF">M153_19032000440</name>
</gene>
<dbReference type="EMBL" id="LGUB01001400">
    <property type="protein sequence ID" value="KRH91912.1"/>
    <property type="molecule type" value="Genomic_DNA"/>
</dbReference>
<evidence type="ECO:0000256" key="2">
    <source>
        <dbReference type="ARBA" id="ARBA00024733"/>
    </source>
</evidence>
<evidence type="ECO:0000256" key="4">
    <source>
        <dbReference type="ARBA" id="ARBA00032215"/>
    </source>
</evidence>
<evidence type="ECO:0000256" key="3">
    <source>
        <dbReference type="ARBA" id="ARBA00029848"/>
    </source>
</evidence>
<evidence type="ECO:0000313" key="6">
    <source>
        <dbReference type="EMBL" id="KRH91912.1"/>
    </source>
</evidence>
<dbReference type="InterPro" id="IPR009083">
    <property type="entry name" value="TFIIA_a-hlx"/>
</dbReference>
<dbReference type="OrthoDB" id="586585at2759"/>
<keyword evidence="6" id="KW-0648">Protein biosynthesis</keyword>
<evidence type="ECO:0000259" key="5">
    <source>
        <dbReference type="Pfam" id="PF02268"/>
    </source>
</evidence>
<dbReference type="GO" id="GO:0005672">
    <property type="term" value="C:transcription factor TFIIA complex"/>
    <property type="evidence" value="ECO:0007669"/>
    <property type="project" value="InterPro"/>
</dbReference>
<evidence type="ECO:0000313" key="7">
    <source>
        <dbReference type="Proteomes" id="UP000051530"/>
    </source>
</evidence>
<evidence type="ECO:0000256" key="1">
    <source>
        <dbReference type="ARBA" id="ARBA00019928"/>
    </source>
</evidence>
<comment type="function">
    <text evidence="2">TFIIA is a component of the transcription machinery of RNA polymerase II and plays an important role in transcriptional activation. TFIIA in a complex with TBP mediates transcriptional activity.</text>
</comment>
<dbReference type="Pfam" id="PF02268">
    <property type="entry name" value="TFIIA_gamma_N"/>
    <property type="match status" value="1"/>
</dbReference>
<proteinExistence type="predicted"/>
<feature type="non-terminal residue" evidence="6">
    <location>
        <position position="73"/>
    </location>
</feature>
<keyword evidence="6" id="KW-0396">Initiation factor</keyword>
<dbReference type="GO" id="GO:0006367">
    <property type="term" value="P:transcription initiation at RNA polymerase II promoter"/>
    <property type="evidence" value="ECO:0007669"/>
    <property type="project" value="InterPro"/>
</dbReference>
<dbReference type="VEuPathDB" id="MicrosporidiaDB:M153_19032000440"/>
<dbReference type="PANTHER" id="PTHR10966">
    <property type="entry name" value="TRANSCRIPTION INITIATION FACTOR IIA SUBUNIT 2"/>
    <property type="match status" value="1"/>
</dbReference>
<dbReference type="SUPFAM" id="SSF47396">
    <property type="entry name" value="Transcription factor IIA (TFIIA), alpha-helical domain"/>
    <property type="match status" value="1"/>
</dbReference>
<sequence>MYEFYRQTIIGRALQDTLEGLIKDDTVNIDQAQKILKTFDETIPVIFNRTVNSSLTFKGVVESYNYVDGVWNF</sequence>
<dbReference type="Proteomes" id="UP000051530">
    <property type="component" value="Unassembled WGS sequence"/>
</dbReference>